<feature type="compositionally biased region" description="Basic and acidic residues" evidence="1">
    <location>
        <begin position="1"/>
        <end position="15"/>
    </location>
</feature>
<name>A0AAW1LVM3_POPJA</name>
<evidence type="ECO:0000256" key="1">
    <source>
        <dbReference type="SAM" id="MobiDB-lite"/>
    </source>
</evidence>
<dbReference type="AlphaFoldDB" id="A0AAW1LVM3"/>
<evidence type="ECO:0000313" key="2">
    <source>
        <dbReference type="EMBL" id="KAK9738100.1"/>
    </source>
</evidence>
<dbReference type="Proteomes" id="UP001458880">
    <property type="component" value="Unassembled WGS sequence"/>
</dbReference>
<keyword evidence="3" id="KW-1185">Reference proteome</keyword>
<dbReference type="EMBL" id="JASPKY010000091">
    <property type="protein sequence ID" value="KAK9738100.1"/>
    <property type="molecule type" value="Genomic_DNA"/>
</dbReference>
<feature type="region of interest" description="Disordered" evidence="1">
    <location>
        <begin position="1"/>
        <end position="74"/>
    </location>
</feature>
<reference evidence="2 3" key="1">
    <citation type="journal article" date="2024" name="BMC Genomics">
        <title>De novo assembly and annotation of Popillia japonica's genome with initial clues to its potential as an invasive pest.</title>
        <authorList>
            <person name="Cucini C."/>
            <person name="Boschi S."/>
            <person name="Funari R."/>
            <person name="Cardaioli E."/>
            <person name="Iannotti N."/>
            <person name="Marturano G."/>
            <person name="Paoli F."/>
            <person name="Bruttini M."/>
            <person name="Carapelli A."/>
            <person name="Frati F."/>
            <person name="Nardi F."/>
        </authorList>
    </citation>
    <scope>NUCLEOTIDE SEQUENCE [LARGE SCALE GENOMIC DNA]</scope>
    <source>
        <strain evidence="2">DMR45628</strain>
    </source>
</reference>
<feature type="compositionally biased region" description="Basic and acidic residues" evidence="1">
    <location>
        <begin position="54"/>
        <end position="65"/>
    </location>
</feature>
<gene>
    <name evidence="2" type="ORF">QE152_g10154</name>
</gene>
<protein>
    <submittedName>
        <fullName evidence="2">Uncharacterized protein</fullName>
    </submittedName>
</protein>
<sequence>MRANKYDFGDGPTRRRENRRRPFGMQNNDEEYCPNYRKIKKETNFRAQQNKAPQMEKKKTEKNENDSNLLSKRV</sequence>
<comment type="caution">
    <text evidence="2">The sequence shown here is derived from an EMBL/GenBank/DDBJ whole genome shotgun (WGS) entry which is preliminary data.</text>
</comment>
<organism evidence="2 3">
    <name type="scientific">Popillia japonica</name>
    <name type="common">Japanese beetle</name>
    <dbReference type="NCBI Taxonomy" id="7064"/>
    <lineage>
        <taxon>Eukaryota</taxon>
        <taxon>Metazoa</taxon>
        <taxon>Ecdysozoa</taxon>
        <taxon>Arthropoda</taxon>
        <taxon>Hexapoda</taxon>
        <taxon>Insecta</taxon>
        <taxon>Pterygota</taxon>
        <taxon>Neoptera</taxon>
        <taxon>Endopterygota</taxon>
        <taxon>Coleoptera</taxon>
        <taxon>Polyphaga</taxon>
        <taxon>Scarabaeiformia</taxon>
        <taxon>Scarabaeidae</taxon>
        <taxon>Rutelinae</taxon>
        <taxon>Popillia</taxon>
    </lineage>
</organism>
<evidence type="ECO:0000313" key="3">
    <source>
        <dbReference type="Proteomes" id="UP001458880"/>
    </source>
</evidence>
<accession>A0AAW1LVM3</accession>
<proteinExistence type="predicted"/>